<dbReference type="Proteomes" id="UP000784294">
    <property type="component" value="Unassembled WGS sequence"/>
</dbReference>
<dbReference type="AlphaFoldDB" id="A0A3S5ALJ0"/>
<dbReference type="SUPFAM" id="SSF49265">
    <property type="entry name" value="Fibronectin type III"/>
    <property type="match status" value="1"/>
</dbReference>
<dbReference type="OrthoDB" id="438268at2759"/>
<dbReference type="PRINTS" id="PR00014">
    <property type="entry name" value="FNTYPEIII"/>
</dbReference>
<sequence length="178" mass="19489">MHLVRHLIAQKLNPFFSPPHFHLPLPPSLPLYRPSTQLRLVSVLTPVPSQPYNFRAILSDSTRVRLVWDPPTVPVGSHLLDYRLTYRPTVGLPSDSASASARQAGPVRLGQSSDTGIEAGLTEAVETTGLNSEATQHLIEGLQPNTAYLFQLAGRTHNGFGVAAQCSAVTKTYGRWRE</sequence>
<gene>
    <name evidence="2" type="ORF">PXEA_LOCUS33335</name>
</gene>
<evidence type="ECO:0000259" key="1">
    <source>
        <dbReference type="PROSITE" id="PS50853"/>
    </source>
</evidence>
<dbReference type="CDD" id="cd00063">
    <property type="entry name" value="FN3"/>
    <property type="match status" value="1"/>
</dbReference>
<keyword evidence="3" id="KW-1185">Reference proteome</keyword>
<dbReference type="InterPro" id="IPR003961">
    <property type="entry name" value="FN3_dom"/>
</dbReference>
<dbReference type="EMBL" id="CAAALY010262916">
    <property type="protein sequence ID" value="VEL39895.1"/>
    <property type="molecule type" value="Genomic_DNA"/>
</dbReference>
<dbReference type="InterPro" id="IPR013783">
    <property type="entry name" value="Ig-like_fold"/>
</dbReference>
<proteinExistence type="predicted"/>
<reference evidence="2" key="1">
    <citation type="submission" date="2018-11" db="EMBL/GenBank/DDBJ databases">
        <authorList>
            <consortium name="Pathogen Informatics"/>
        </authorList>
    </citation>
    <scope>NUCLEOTIDE SEQUENCE</scope>
</reference>
<feature type="domain" description="Fibronectin type-III" evidence="1">
    <location>
        <begin position="50"/>
        <end position="175"/>
    </location>
</feature>
<comment type="caution">
    <text evidence="2">The sequence shown here is derived from an EMBL/GenBank/DDBJ whole genome shotgun (WGS) entry which is preliminary data.</text>
</comment>
<evidence type="ECO:0000313" key="2">
    <source>
        <dbReference type="EMBL" id="VEL39895.1"/>
    </source>
</evidence>
<name>A0A3S5ALJ0_9PLAT</name>
<evidence type="ECO:0000313" key="3">
    <source>
        <dbReference type="Proteomes" id="UP000784294"/>
    </source>
</evidence>
<organism evidence="2 3">
    <name type="scientific">Protopolystoma xenopodis</name>
    <dbReference type="NCBI Taxonomy" id="117903"/>
    <lineage>
        <taxon>Eukaryota</taxon>
        <taxon>Metazoa</taxon>
        <taxon>Spiralia</taxon>
        <taxon>Lophotrochozoa</taxon>
        <taxon>Platyhelminthes</taxon>
        <taxon>Monogenea</taxon>
        <taxon>Polyopisthocotylea</taxon>
        <taxon>Polystomatidea</taxon>
        <taxon>Polystomatidae</taxon>
        <taxon>Protopolystoma</taxon>
    </lineage>
</organism>
<protein>
    <recommendedName>
        <fullName evidence="1">Fibronectin type-III domain-containing protein</fullName>
    </recommendedName>
</protein>
<dbReference type="InterPro" id="IPR036116">
    <property type="entry name" value="FN3_sf"/>
</dbReference>
<accession>A0A3S5ALJ0</accession>
<dbReference type="Gene3D" id="2.60.40.10">
    <property type="entry name" value="Immunoglobulins"/>
    <property type="match status" value="1"/>
</dbReference>
<dbReference type="Pfam" id="PF00041">
    <property type="entry name" value="fn3"/>
    <property type="match status" value="1"/>
</dbReference>
<dbReference type="SMART" id="SM00060">
    <property type="entry name" value="FN3"/>
    <property type="match status" value="1"/>
</dbReference>
<dbReference type="PROSITE" id="PS50853">
    <property type="entry name" value="FN3"/>
    <property type="match status" value="1"/>
</dbReference>